<dbReference type="OrthoDB" id="407355at2759"/>
<gene>
    <name evidence="13" type="ORF">Trco_006121</name>
</gene>
<dbReference type="SUPFAM" id="SSF88713">
    <property type="entry name" value="Glycoside hydrolase/deacetylase"/>
    <property type="match status" value="1"/>
</dbReference>
<dbReference type="SUPFAM" id="SSF57016">
    <property type="entry name" value="Plant lectins/antimicrobial peptides"/>
    <property type="match status" value="1"/>
</dbReference>
<evidence type="ECO:0000256" key="10">
    <source>
        <dbReference type="SAM" id="SignalP"/>
    </source>
</evidence>
<dbReference type="InterPro" id="IPR018371">
    <property type="entry name" value="Chitin-binding_1_CS"/>
</dbReference>
<dbReference type="Gene3D" id="3.20.20.370">
    <property type="entry name" value="Glycoside hydrolase/deacetylase"/>
    <property type="match status" value="1"/>
</dbReference>
<reference evidence="13" key="1">
    <citation type="submission" date="2021-08" db="EMBL/GenBank/DDBJ databases">
        <title>Chromosome-Level Trichoderma cornu-damae using Hi-C Data.</title>
        <authorList>
            <person name="Kim C.S."/>
        </authorList>
    </citation>
    <scope>NUCLEOTIDE SEQUENCE</scope>
    <source>
        <strain evidence="13">KA19-0412C</strain>
    </source>
</reference>
<dbReference type="AlphaFoldDB" id="A0A9P8TW11"/>
<dbReference type="GO" id="GO:0008061">
    <property type="term" value="F:chitin binding"/>
    <property type="evidence" value="ECO:0007669"/>
    <property type="project" value="UniProtKB-UniRule"/>
</dbReference>
<dbReference type="PANTHER" id="PTHR46471:SF2">
    <property type="entry name" value="CHITIN DEACETYLASE-RELATED"/>
    <property type="match status" value="1"/>
</dbReference>
<keyword evidence="2 8" id="KW-0147">Chitin-binding</keyword>
<evidence type="ECO:0000256" key="5">
    <source>
        <dbReference type="ARBA" id="ARBA00022801"/>
    </source>
</evidence>
<sequence>MKLLVAATVAIAILVSKTFGAIPGKKASNALKHVLKIRDRHCGPGIGRCGEGQCCSESGYCGTTKEYCSGSQCQLDYSNSCDTQPRGENTEDIPRPFVGDVPYASTIKECGNPGHVALTFDDGPYQYTAQLLDILDQYNVKATFFIAGNNRGKGRIDDESTPWPAVLRRMRDAGHQLASHTWTHRNLNQVSMEVQKTEMVYNEMAFRNLFGFFPTYMRPPFLECSVKTGCVETMENLGYHIISTNLDTKDYENDDAVLIQNSKNRFSSMQSPDESSHDYIVLSHDVHFQTVVTLTKYMIELSRGRGYTLVTVGECLGDPSENWYRWAPSKRNMNSNMETDTDPVSDTEAAGDTTPSNISNERRCGYRWDAACTDPNFGKCCSFYGYCPPLIESRHFRKSMSPTNRWWNHSGNSASHCGTGCDPKYGNCSLVDRGKPELPITDTTNGLCGIHFSATCANYGNKTCCSEYGFW</sequence>
<keyword evidence="14" id="KW-1185">Reference proteome</keyword>
<evidence type="ECO:0000256" key="2">
    <source>
        <dbReference type="ARBA" id="ARBA00022669"/>
    </source>
</evidence>
<dbReference type="InterPro" id="IPR001002">
    <property type="entry name" value="Chitin-bd_1"/>
</dbReference>
<comment type="caution">
    <text evidence="13">The sequence shown here is derived from an EMBL/GenBank/DDBJ whole genome shotgun (WGS) entry which is preliminary data.</text>
</comment>
<keyword evidence="7" id="KW-0170">Cobalt</keyword>
<dbReference type="EMBL" id="JAIWOZ010000004">
    <property type="protein sequence ID" value="KAH6606968.1"/>
    <property type="molecule type" value="Genomic_DNA"/>
</dbReference>
<evidence type="ECO:0000256" key="4">
    <source>
        <dbReference type="ARBA" id="ARBA00022729"/>
    </source>
</evidence>
<accession>A0A9P8TW11</accession>
<proteinExistence type="predicted"/>
<dbReference type="CDD" id="cd00035">
    <property type="entry name" value="ChtBD1"/>
    <property type="match status" value="1"/>
</dbReference>
<comment type="cofactor">
    <cofactor evidence="1">
        <name>Co(2+)</name>
        <dbReference type="ChEBI" id="CHEBI:48828"/>
    </cofactor>
</comment>
<dbReference type="SMART" id="SM00270">
    <property type="entry name" value="ChtBD1"/>
    <property type="match status" value="1"/>
</dbReference>
<evidence type="ECO:0000256" key="9">
    <source>
        <dbReference type="SAM" id="MobiDB-lite"/>
    </source>
</evidence>
<name>A0A9P8TW11_9HYPO</name>
<feature type="disulfide bond" evidence="8">
    <location>
        <begin position="49"/>
        <end position="61"/>
    </location>
</feature>
<evidence type="ECO:0000256" key="7">
    <source>
        <dbReference type="ARBA" id="ARBA00023285"/>
    </source>
</evidence>
<feature type="disulfide bond" evidence="8">
    <location>
        <begin position="54"/>
        <end position="68"/>
    </location>
</feature>
<keyword evidence="6" id="KW-0119">Carbohydrate metabolism</keyword>
<dbReference type="Pfam" id="PF01522">
    <property type="entry name" value="Polysacc_deac_1"/>
    <property type="match status" value="1"/>
</dbReference>
<dbReference type="Proteomes" id="UP000827724">
    <property type="component" value="Unassembled WGS sequence"/>
</dbReference>
<keyword evidence="5" id="KW-0378">Hydrolase</keyword>
<protein>
    <submittedName>
        <fullName evidence="13">Polysaccharide deacetylase</fullName>
    </submittedName>
</protein>
<evidence type="ECO:0000259" key="12">
    <source>
        <dbReference type="PROSITE" id="PS51677"/>
    </source>
</evidence>
<feature type="region of interest" description="Disordered" evidence="9">
    <location>
        <begin position="334"/>
        <end position="356"/>
    </location>
</feature>
<evidence type="ECO:0000256" key="8">
    <source>
        <dbReference type="PROSITE-ProRule" id="PRU00261"/>
    </source>
</evidence>
<feature type="domain" description="NodB homology" evidence="12">
    <location>
        <begin position="114"/>
        <end position="310"/>
    </location>
</feature>
<feature type="signal peptide" evidence="10">
    <location>
        <begin position="1"/>
        <end position="20"/>
    </location>
</feature>
<feature type="chain" id="PRO_5040338148" evidence="10">
    <location>
        <begin position="21"/>
        <end position="471"/>
    </location>
</feature>
<keyword evidence="4 10" id="KW-0732">Signal</keyword>
<dbReference type="Gene3D" id="3.30.60.10">
    <property type="entry name" value="Endochitinase-like"/>
    <property type="match status" value="1"/>
</dbReference>
<dbReference type="InterPro" id="IPR011330">
    <property type="entry name" value="Glyco_hydro/deAcase_b/a-brl"/>
</dbReference>
<dbReference type="PROSITE" id="PS00026">
    <property type="entry name" value="CHIT_BIND_I_1"/>
    <property type="match status" value="1"/>
</dbReference>
<evidence type="ECO:0000256" key="6">
    <source>
        <dbReference type="ARBA" id="ARBA00023277"/>
    </source>
</evidence>
<dbReference type="InterPro" id="IPR036861">
    <property type="entry name" value="Endochitinase-like_sf"/>
</dbReference>
<evidence type="ECO:0000259" key="11">
    <source>
        <dbReference type="PROSITE" id="PS50941"/>
    </source>
</evidence>
<evidence type="ECO:0000256" key="1">
    <source>
        <dbReference type="ARBA" id="ARBA00001941"/>
    </source>
</evidence>
<dbReference type="GO" id="GO:0016810">
    <property type="term" value="F:hydrolase activity, acting on carbon-nitrogen (but not peptide) bonds"/>
    <property type="evidence" value="ECO:0007669"/>
    <property type="project" value="InterPro"/>
</dbReference>
<dbReference type="CDD" id="cd10951">
    <property type="entry name" value="CE4_ClCDA_like"/>
    <property type="match status" value="1"/>
</dbReference>
<dbReference type="PROSITE" id="PS51677">
    <property type="entry name" value="NODB"/>
    <property type="match status" value="1"/>
</dbReference>
<keyword evidence="8" id="KW-1015">Disulfide bond</keyword>
<dbReference type="GO" id="GO:0005975">
    <property type="term" value="P:carbohydrate metabolic process"/>
    <property type="evidence" value="ECO:0007669"/>
    <property type="project" value="InterPro"/>
</dbReference>
<comment type="caution">
    <text evidence="8">Lacks conserved residue(s) required for the propagation of feature annotation.</text>
</comment>
<dbReference type="InterPro" id="IPR002509">
    <property type="entry name" value="NODB_dom"/>
</dbReference>
<keyword evidence="3" id="KW-0479">Metal-binding</keyword>
<dbReference type="PANTHER" id="PTHR46471">
    <property type="entry name" value="CHITIN DEACETYLASE"/>
    <property type="match status" value="1"/>
</dbReference>
<evidence type="ECO:0000256" key="3">
    <source>
        <dbReference type="ARBA" id="ARBA00022723"/>
    </source>
</evidence>
<dbReference type="PROSITE" id="PS50941">
    <property type="entry name" value="CHIT_BIND_I_2"/>
    <property type="match status" value="1"/>
</dbReference>
<organism evidence="13 14">
    <name type="scientific">Trichoderma cornu-damae</name>
    <dbReference type="NCBI Taxonomy" id="654480"/>
    <lineage>
        <taxon>Eukaryota</taxon>
        <taxon>Fungi</taxon>
        <taxon>Dikarya</taxon>
        <taxon>Ascomycota</taxon>
        <taxon>Pezizomycotina</taxon>
        <taxon>Sordariomycetes</taxon>
        <taxon>Hypocreomycetidae</taxon>
        <taxon>Hypocreales</taxon>
        <taxon>Hypocreaceae</taxon>
        <taxon>Trichoderma</taxon>
    </lineage>
</organism>
<evidence type="ECO:0000313" key="14">
    <source>
        <dbReference type="Proteomes" id="UP000827724"/>
    </source>
</evidence>
<dbReference type="GO" id="GO:0046872">
    <property type="term" value="F:metal ion binding"/>
    <property type="evidence" value="ECO:0007669"/>
    <property type="project" value="UniProtKB-KW"/>
</dbReference>
<feature type="domain" description="Chitin-binding type-1" evidence="11">
    <location>
        <begin position="39"/>
        <end position="83"/>
    </location>
</feature>
<evidence type="ECO:0000313" key="13">
    <source>
        <dbReference type="EMBL" id="KAH6606968.1"/>
    </source>
</evidence>